<proteinExistence type="predicted"/>
<accession>A0A0E9WH78</accession>
<protein>
    <submittedName>
        <fullName evidence="1">Uncharacterized protein</fullName>
    </submittedName>
</protein>
<evidence type="ECO:0000313" key="1">
    <source>
        <dbReference type="EMBL" id="JAH88935.1"/>
    </source>
</evidence>
<dbReference type="AlphaFoldDB" id="A0A0E9WH78"/>
<reference evidence="1" key="2">
    <citation type="journal article" date="2015" name="Fish Shellfish Immunol.">
        <title>Early steps in the European eel (Anguilla anguilla)-Vibrio vulnificus interaction in the gills: Role of the RtxA13 toxin.</title>
        <authorList>
            <person name="Callol A."/>
            <person name="Pajuelo D."/>
            <person name="Ebbesson L."/>
            <person name="Teles M."/>
            <person name="MacKenzie S."/>
            <person name="Amaro C."/>
        </authorList>
    </citation>
    <scope>NUCLEOTIDE SEQUENCE</scope>
</reference>
<organism evidence="1">
    <name type="scientific">Anguilla anguilla</name>
    <name type="common">European freshwater eel</name>
    <name type="synonym">Muraena anguilla</name>
    <dbReference type="NCBI Taxonomy" id="7936"/>
    <lineage>
        <taxon>Eukaryota</taxon>
        <taxon>Metazoa</taxon>
        <taxon>Chordata</taxon>
        <taxon>Craniata</taxon>
        <taxon>Vertebrata</taxon>
        <taxon>Euteleostomi</taxon>
        <taxon>Actinopterygii</taxon>
        <taxon>Neopterygii</taxon>
        <taxon>Teleostei</taxon>
        <taxon>Anguilliformes</taxon>
        <taxon>Anguillidae</taxon>
        <taxon>Anguilla</taxon>
    </lineage>
</organism>
<name>A0A0E9WH78_ANGAN</name>
<reference evidence="1" key="1">
    <citation type="submission" date="2014-11" db="EMBL/GenBank/DDBJ databases">
        <authorList>
            <person name="Amaro Gonzalez C."/>
        </authorList>
    </citation>
    <scope>NUCLEOTIDE SEQUENCE</scope>
</reference>
<sequence length="36" mass="4043">MASTPSIKLWLGVVCPFNCIAPRVWHFSGLPTEKKQ</sequence>
<dbReference type="EMBL" id="GBXM01019642">
    <property type="protein sequence ID" value="JAH88935.1"/>
    <property type="molecule type" value="Transcribed_RNA"/>
</dbReference>